<keyword evidence="2" id="KW-0378">Hydrolase</keyword>
<dbReference type="Gene3D" id="3.90.79.10">
    <property type="entry name" value="Nucleoside Triphosphate Pyrophosphohydrolase"/>
    <property type="match status" value="1"/>
</dbReference>
<proteinExistence type="predicted"/>
<evidence type="ECO:0000313" key="3">
    <source>
        <dbReference type="Proteomes" id="UP001221142"/>
    </source>
</evidence>
<dbReference type="InterPro" id="IPR015797">
    <property type="entry name" value="NUDIX_hydrolase-like_dom_sf"/>
</dbReference>
<sequence>MQSDNLNLSYLELVNACGNARINPRHAPLAPTEFDAEHLVPFTLSDAPTSPIVGLLRPQIVELLSTDNYASESKGITPTWAGASTIPGLTRRVSFAGHITTHQARSAAMRELCERWSREGVFADIIGPKKWRGELYAVYRDPFGVHDYPGDGGQGDGLNFAFEMERAACALFGIITYGVHMSMYQEKEDGELRVWVPTRSKTKSMWPGYLDNTVAGGIPSGMPIFEAMVKECAEEAKLDEALCRTHIRAVGCISYCHRTDKGWLQPEVEYLYDLRIPPNADPAASPFKPEVLDGEVQSFELMDRSEIEKAMRAGRFKANCVLVLIDLFIRLGLVTPDNEPDYLKIVTGMHTRFDYERW</sequence>
<dbReference type="PANTHER" id="PTHR13622:SF8">
    <property type="entry name" value="THIAMIN PYROPHOSPHOKINASE 1"/>
    <property type="match status" value="1"/>
</dbReference>
<organism evidence="2 3">
    <name type="scientific">Roridomyces roridus</name>
    <dbReference type="NCBI Taxonomy" id="1738132"/>
    <lineage>
        <taxon>Eukaryota</taxon>
        <taxon>Fungi</taxon>
        <taxon>Dikarya</taxon>
        <taxon>Basidiomycota</taxon>
        <taxon>Agaricomycotina</taxon>
        <taxon>Agaricomycetes</taxon>
        <taxon>Agaricomycetidae</taxon>
        <taxon>Agaricales</taxon>
        <taxon>Marasmiineae</taxon>
        <taxon>Mycenaceae</taxon>
        <taxon>Roridomyces</taxon>
    </lineage>
</organism>
<evidence type="ECO:0000313" key="2">
    <source>
        <dbReference type="EMBL" id="KAJ7626826.1"/>
    </source>
</evidence>
<feature type="domain" description="Nudix hydrolase" evidence="1">
    <location>
        <begin position="164"/>
        <end position="324"/>
    </location>
</feature>
<gene>
    <name evidence="2" type="ORF">FB45DRAFT_920148</name>
</gene>
<dbReference type="GO" id="GO:0044715">
    <property type="term" value="F:8-oxo-dGDP phosphatase activity"/>
    <property type="evidence" value="ECO:0007669"/>
    <property type="project" value="UniProtKB-ARBA"/>
</dbReference>
<dbReference type="AlphaFoldDB" id="A0AAD7FJ37"/>
<reference evidence="2" key="1">
    <citation type="submission" date="2023-03" db="EMBL/GenBank/DDBJ databases">
        <title>Massive genome expansion in bonnet fungi (Mycena s.s.) driven by repeated elements and novel gene families across ecological guilds.</title>
        <authorList>
            <consortium name="Lawrence Berkeley National Laboratory"/>
            <person name="Harder C.B."/>
            <person name="Miyauchi S."/>
            <person name="Viragh M."/>
            <person name="Kuo A."/>
            <person name="Thoen E."/>
            <person name="Andreopoulos B."/>
            <person name="Lu D."/>
            <person name="Skrede I."/>
            <person name="Drula E."/>
            <person name="Henrissat B."/>
            <person name="Morin E."/>
            <person name="Kohler A."/>
            <person name="Barry K."/>
            <person name="LaButti K."/>
            <person name="Morin E."/>
            <person name="Salamov A."/>
            <person name="Lipzen A."/>
            <person name="Mereny Z."/>
            <person name="Hegedus B."/>
            <person name="Baldrian P."/>
            <person name="Stursova M."/>
            <person name="Weitz H."/>
            <person name="Taylor A."/>
            <person name="Grigoriev I.V."/>
            <person name="Nagy L.G."/>
            <person name="Martin F."/>
            <person name="Kauserud H."/>
        </authorList>
    </citation>
    <scope>NUCLEOTIDE SEQUENCE</scope>
    <source>
        <strain evidence="2">9284</strain>
    </source>
</reference>
<dbReference type="InterPro" id="IPR000086">
    <property type="entry name" value="NUDIX_hydrolase_dom"/>
</dbReference>
<name>A0AAD7FJ37_9AGAR</name>
<dbReference type="PROSITE" id="PS51462">
    <property type="entry name" value="NUDIX"/>
    <property type="match status" value="1"/>
</dbReference>
<dbReference type="SUPFAM" id="SSF55811">
    <property type="entry name" value="Nudix"/>
    <property type="match status" value="1"/>
</dbReference>
<accession>A0AAD7FJ37</accession>
<dbReference type="Proteomes" id="UP001221142">
    <property type="component" value="Unassembled WGS sequence"/>
</dbReference>
<protein>
    <submittedName>
        <fullName evidence="2">Nudix hydrolase 20</fullName>
    </submittedName>
</protein>
<dbReference type="CDD" id="cd03676">
    <property type="entry name" value="NUDIX_Tnr3_like"/>
    <property type="match status" value="1"/>
</dbReference>
<dbReference type="EMBL" id="JARKIF010000011">
    <property type="protein sequence ID" value="KAJ7626826.1"/>
    <property type="molecule type" value="Genomic_DNA"/>
</dbReference>
<dbReference type="FunFam" id="3.90.79.10:FF:000019">
    <property type="entry name" value="Thiamin pyrophosphokinase, putative"/>
    <property type="match status" value="1"/>
</dbReference>
<dbReference type="PANTHER" id="PTHR13622">
    <property type="entry name" value="THIAMIN PYROPHOSPHOKINASE"/>
    <property type="match status" value="1"/>
</dbReference>
<keyword evidence="3" id="KW-1185">Reference proteome</keyword>
<evidence type="ECO:0000259" key="1">
    <source>
        <dbReference type="PROSITE" id="PS51462"/>
    </source>
</evidence>
<comment type="caution">
    <text evidence="2">The sequence shown here is derived from an EMBL/GenBank/DDBJ whole genome shotgun (WGS) entry which is preliminary data.</text>
</comment>